<keyword evidence="13" id="KW-0546">Nucleotide metabolism</keyword>
<evidence type="ECO:0000256" key="9">
    <source>
        <dbReference type="ARBA" id="ARBA00022741"/>
    </source>
</evidence>
<evidence type="ECO:0000256" key="14">
    <source>
        <dbReference type="ARBA" id="ARBA00058621"/>
    </source>
</evidence>
<feature type="binding site" evidence="15">
    <location>
        <position position="151"/>
    </location>
    <ligand>
        <name>ATP</name>
        <dbReference type="ChEBI" id="CHEBI:30616"/>
    </ligand>
</feature>
<keyword evidence="12" id="KW-0460">Magnesium</keyword>
<dbReference type="Proteomes" id="UP000054558">
    <property type="component" value="Unassembled WGS sequence"/>
</dbReference>
<dbReference type="InterPro" id="IPR023005">
    <property type="entry name" value="Nucleoside_diP_kinase_AS"/>
</dbReference>
<evidence type="ECO:0000256" key="8">
    <source>
        <dbReference type="ARBA" id="ARBA00022723"/>
    </source>
</evidence>
<feature type="binding site" evidence="15">
    <location>
        <position position="69"/>
    </location>
    <ligand>
        <name>ATP</name>
        <dbReference type="ChEBI" id="CHEBI:30616"/>
    </ligand>
</feature>
<dbReference type="HAMAP" id="MF_00451">
    <property type="entry name" value="NDP_kinase"/>
    <property type="match status" value="1"/>
</dbReference>
<keyword evidence="9 17" id="KW-0547">Nucleotide-binding</keyword>
<dbReference type="PANTHER" id="PTHR11349">
    <property type="entry name" value="NUCLEOSIDE DIPHOSPHATE KINASE"/>
    <property type="match status" value="1"/>
</dbReference>
<evidence type="ECO:0000256" key="2">
    <source>
        <dbReference type="ARBA" id="ARBA00000937"/>
    </source>
</evidence>
<evidence type="ECO:0000256" key="17">
    <source>
        <dbReference type="RuleBase" id="RU004013"/>
    </source>
</evidence>
<dbReference type="STRING" id="105231.A0A1Y1HLI1"/>
<dbReference type="PROSITE" id="PS00469">
    <property type="entry name" value="NDPK"/>
    <property type="match status" value="1"/>
</dbReference>
<evidence type="ECO:0000259" key="18">
    <source>
        <dbReference type="SMART" id="SM00562"/>
    </source>
</evidence>
<dbReference type="GO" id="GO:0004550">
    <property type="term" value="F:nucleoside diphosphate kinase activity"/>
    <property type="evidence" value="ECO:0000318"/>
    <property type="project" value="GO_Central"/>
</dbReference>
<sequence>MGRPNAGRSVACGALSQGPAVRAVVHQACNGSQGARRGNWLAATAAVAAFVGSGTVSAEEAERTFIAIKPDGVQRGLIADIIARFERKGYKLVAVKILVPTKEFAGKHYAEHEGRPFFEGLTDFLSSGPVLAMVWEGQGVVTYGRKMIGATKPLESAPGTIRGDFGIQVGRNIIHGSDSPDSAKKEIGLWFTPEDLVSYGLDIHKWVYEK</sequence>
<dbReference type="GO" id="GO:0006241">
    <property type="term" value="P:CTP biosynthetic process"/>
    <property type="evidence" value="ECO:0007669"/>
    <property type="project" value="InterPro"/>
</dbReference>
<dbReference type="Pfam" id="PF00334">
    <property type="entry name" value="NDK"/>
    <property type="match status" value="1"/>
</dbReference>
<dbReference type="EC" id="2.7.4.6" evidence="17"/>
<evidence type="ECO:0000256" key="5">
    <source>
        <dbReference type="ARBA" id="ARBA00008142"/>
    </source>
</evidence>
<evidence type="ECO:0000256" key="7">
    <source>
        <dbReference type="ARBA" id="ARBA00022679"/>
    </source>
</evidence>
<protein>
    <recommendedName>
        <fullName evidence="17">Nucleoside diphosphate kinase</fullName>
        <ecNumber evidence="17">2.7.4.6</ecNumber>
    </recommendedName>
</protein>
<dbReference type="OrthoDB" id="2162449at2759"/>
<feature type="binding site" evidence="15">
    <location>
        <position position="117"/>
    </location>
    <ligand>
        <name>ATP</name>
        <dbReference type="ChEBI" id="CHEBI:30616"/>
    </ligand>
</feature>
<organism evidence="19 20">
    <name type="scientific">Klebsormidium nitens</name>
    <name type="common">Green alga</name>
    <name type="synonym">Ulothrix nitens</name>
    <dbReference type="NCBI Taxonomy" id="105231"/>
    <lineage>
        <taxon>Eukaryota</taxon>
        <taxon>Viridiplantae</taxon>
        <taxon>Streptophyta</taxon>
        <taxon>Klebsormidiophyceae</taxon>
        <taxon>Klebsormidiales</taxon>
        <taxon>Klebsormidiaceae</taxon>
        <taxon>Klebsormidium</taxon>
    </lineage>
</organism>
<evidence type="ECO:0000256" key="11">
    <source>
        <dbReference type="ARBA" id="ARBA00022840"/>
    </source>
</evidence>
<feature type="binding site" evidence="15">
    <location>
        <position position="172"/>
    </location>
    <ligand>
        <name>ATP</name>
        <dbReference type="ChEBI" id="CHEBI:30616"/>
    </ligand>
</feature>
<evidence type="ECO:0000256" key="15">
    <source>
        <dbReference type="PROSITE-ProRule" id="PRU00706"/>
    </source>
</evidence>
<evidence type="ECO:0000256" key="13">
    <source>
        <dbReference type="ARBA" id="ARBA00023080"/>
    </source>
</evidence>
<comment type="cofactor">
    <cofactor evidence="3">
        <name>Mg(2+)</name>
        <dbReference type="ChEBI" id="CHEBI:18420"/>
    </cofactor>
</comment>
<evidence type="ECO:0000256" key="6">
    <source>
        <dbReference type="ARBA" id="ARBA00011643"/>
    </source>
</evidence>
<dbReference type="AlphaFoldDB" id="A0A1Y1HLI1"/>
<comment type="similarity">
    <text evidence="5 15 16">Belongs to the NDK family.</text>
</comment>
<comment type="catalytic activity">
    <reaction evidence="1 17">
        <text>a 2'-deoxyribonucleoside 5'-diphosphate + ATP = a 2'-deoxyribonucleoside 5'-triphosphate + ADP</text>
        <dbReference type="Rhea" id="RHEA:44640"/>
        <dbReference type="ChEBI" id="CHEBI:30616"/>
        <dbReference type="ChEBI" id="CHEBI:61560"/>
        <dbReference type="ChEBI" id="CHEBI:73316"/>
        <dbReference type="ChEBI" id="CHEBI:456216"/>
        <dbReference type="EC" id="2.7.4.6"/>
    </reaction>
</comment>
<evidence type="ECO:0000256" key="12">
    <source>
        <dbReference type="ARBA" id="ARBA00022842"/>
    </source>
</evidence>
<dbReference type="PROSITE" id="PS51374">
    <property type="entry name" value="NDPK_LIKE"/>
    <property type="match status" value="1"/>
</dbReference>
<dbReference type="InterPro" id="IPR034907">
    <property type="entry name" value="NDK-like_dom"/>
</dbReference>
<dbReference type="FunFam" id="3.30.70.141:FF:000005">
    <property type="entry name" value="Nucleoside diphosphate kinase"/>
    <property type="match status" value="1"/>
</dbReference>
<dbReference type="InterPro" id="IPR036850">
    <property type="entry name" value="NDK-like_dom_sf"/>
</dbReference>
<dbReference type="OMA" id="HVFQSGW"/>
<keyword evidence="7 17" id="KW-0808">Transferase</keyword>
<comment type="catalytic activity">
    <reaction evidence="2">
        <text>a ribonucleoside 5'-diphosphate + ATP = a ribonucleoside 5'-triphosphate + ADP</text>
        <dbReference type="Rhea" id="RHEA:18113"/>
        <dbReference type="ChEBI" id="CHEBI:30616"/>
        <dbReference type="ChEBI" id="CHEBI:57930"/>
        <dbReference type="ChEBI" id="CHEBI:61557"/>
        <dbReference type="ChEBI" id="CHEBI:456216"/>
        <dbReference type="EC" id="2.7.4.6"/>
    </reaction>
</comment>
<feature type="binding site" evidence="15">
    <location>
        <position position="145"/>
    </location>
    <ligand>
        <name>ATP</name>
        <dbReference type="ChEBI" id="CHEBI:30616"/>
    </ligand>
</feature>
<dbReference type="GO" id="GO:0006228">
    <property type="term" value="P:UTP biosynthetic process"/>
    <property type="evidence" value="ECO:0007669"/>
    <property type="project" value="InterPro"/>
</dbReference>
<dbReference type="GO" id="GO:0006183">
    <property type="term" value="P:GTP biosynthetic process"/>
    <property type="evidence" value="ECO:0007669"/>
    <property type="project" value="InterPro"/>
</dbReference>
<comment type="subcellular location">
    <subcellularLocation>
        <location evidence="4">Plastid</location>
        <location evidence="4">Chloroplast thylakoid lumen</location>
    </subcellularLocation>
</comment>
<keyword evidence="8" id="KW-0479">Metal-binding</keyword>
<dbReference type="SUPFAM" id="SSF54919">
    <property type="entry name" value="Nucleoside diphosphate kinase, NDK"/>
    <property type="match status" value="1"/>
</dbReference>
<keyword evidence="20" id="KW-1185">Reference proteome</keyword>
<evidence type="ECO:0000256" key="1">
    <source>
        <dbReference type="ARBA" id="ARBA00000082"/>
    </source>
</evidence>
<dbReference type="Gene3D" id="3.30.70.141">
    <property type="entry name" value="Nucleoside diphosphate kinase-like domain"/>
    <property type="match status" value="1"/>
</dbReference>
<name>A0A1Y1HLI1_KLENI</name>
<dbReference type="NCBIfam" id="NF001908">
    <property type="entry name" value="PRK00668.1"/>
    <property type="match status" value="1"/>
</dbReference>
<dbReference type="SMART" id="SM00562">
    <property type="entry name" value="NDK"/>
    <property type="match status" value="1"/>
</dbReference>
<evidence type="ECO:0000256" key="16">
    <source>
        <dbReference type="RuleBase" id="RU004011"/>
    </source>
</evidence>
<evidence type="ECO:0000313" key="20">
    <source>
        <dbReference type="Proteomes" id="UP000054558"/>
    </source>
</evidence>
<reference evidence="19 20" key="1">
    <citation type="journal article" date="2014" name="Nat. Commun.">
        <title>Klebsormidium flaccidum genome reveals primary factors for plant terrestrial adaptation.</title>
        <authorList>
            <person name="Hori K."/>
            <person name="Maruyama F."/>
            <person name="Fujisawa T."/>
            <person name="Togashi T."/>
            <person name="Yamamoto N."/>
            <person name="Seo M."/>
            <person name="Sato S."/>
            <person name="Yamada T."/>
            <person name="Mori H."/>
            <person name="Tajima N."/>
            <person name="Moriyama T."/>
            <person name="Ikeuchi M."/>
            <person name="Watanabe M."/>
            <person name="Wada H."/>
            <person name="Kobayashi K."/>
            <person name="Saito M."/>
            <person name="Masuda T."/>
            <person name="Sasaki-Sekimoto Y."/>
            <person name="Mashiguchi K."/>
            <person name="Awai K."/>
            <person name="Shimojima M."/>
            <person name="Masuda S."/>
            <person name="Iwai M."/>
            <person name="Nobusawa T."/>
            <person name="Narise T."/>
            <person name="Kondo S."/>
            <person name="Saito H."/>
            <person name="Sato R."/>
            <person name="Murakawa M."/>
            <person name="Ihara Y."/>
            <person name="Oshima-Yamada Y."/>
            <person name="Ohtaka K."/>
            <person name="Satoh M."/>
            <person name="Sonobe K."/>
            <person name="Ishii M."/>
            <person name="Ohtani R."/>
            <person name="Kanamori-Sato M."/>
            <person name="Honoki R."/>
            <person name="Miyazaki D."/>
            <person name="Mochizuki H."/>
            <person name="Umetsu J."/>
            <person name="Higashi K."/>
            <person name="Shibata D."/>
            <person name="Kamiya Y."/>
            <person name="Sato N."/>
            <person name="Nakamura Y."/>
            <person name="Tabata S."/>
            <person name="Ida S."/>
            <person name="Kurokawa K."/>
            <person name="Ohta H."/>
        </authorList>
    </citation>
    <scope>NUCLEOTIDE SEQUENCE [LARGE SCALE GENOMIC DNA]</scope>
    <source>
        <strain evidence="19 20">NIES-2285</strain>
    </source>
</reference>
<gene>
    <name evidence="19" type="ORF">KFL_000310250</name>
</gene>
<accession>A0A1Y1HLI1</accession>
<dbReference type="PRINTS" id="PR01243">
    <property type="entry name" value="NUCDPKINASE"/>
</dbReference>
<evidence type="ECO:0000256" key="4">
    <source>
        <dbReference type="ARBA" id="ARBA00004456"/>
    </source>
</evidence>
<evidence type="ECO:0000313" key="19">
    <source>
        <dbReference type="EMBL" id="GAQ79475.1"/>
    </source>
</evidence>
<feature type="binding site" evidence="15">
    <location>
        <position position="162"/>
    </location>
    <ligand>
        <name>ATP</name>
        <dbReference type="ChEBI" id="CHEBI:30616"/>
    </ligand>
</feature>
<keyword evidence="10 17" id="KW-0418">Kinase</keyword>
<dbReference type="GO" id="GO:0046872">
    <property type="term" value="F:metal ion binding"/>
    <property type="evidence" value="ECO:0007669"/>
    <property type="project" value="UniProtKB-KW"/>
</dbReference>
<dbReference type="InterPro" id="IPR001564">
    <property type="entry name" value="Nucleoside_diP_kinase"/>
</dbReference>
<proteinExistence type="inferred from homology"/>
<evidence type="ECO:0000256" key="10">
    <source>
        <dbReference type="ARBA" id="ARBA00022777"/>
    </source>
</evidence>
<dbReference type="GO" id="GO:0005524">
    <property type="term" value="F:ATP binding"/>
    <property type="evidence" value="ECO:0007669"/>
    <property type="project" value="UniProtKB-KW"/>
</dbReference>
<feature type="active site" description="Pros-phosphohistidine intermediate" evidence="15">
    <location>
        <position position="175"/>
    </location>
</feature>
<keyword evidence="11 17" id="KW-0067">ATP-binding</keyword>
<evidence type="ECO:0000256" key="3">
    <source>
        <dbReference type="ARBA" id="ARBA00001946"/>
    </source>
</evidence>
<dbReference type="CDD" id="cd04413">
    <property type="entry name" value="NDPk_I"/>
    <property type="match status" value="1"/>
</dbReference>
<dbReference type="GO" id="GO:0009543">
    <property type="term" value="C:chloroplast thylakoid lumen"/>
    <property type="evidence" value="ECO:0007669"/>
    <property type="project" value="UniProtKB-SubCell"/>
</dbReference>
<comment type="subunit">
    <text evidence="6">Homohexamer.</text>
</comment>
<dbReference type="EMBL" id="DF236980">
    <property type="protein sequence ID" value="GAQ79475.1"/>
    <property type="molecule type" value="Genomic_DNA"/>
</dbReference>
<feature type="domain" description="Nucleoside diphosphate kinase-like" evidence="18">
    <location>
        <begin position="61"/>
        <end position="198"/>
    </location>
</feature>
<comment type="function">
    <text evidence="14">Major role in the synthesis of nucleoside triphosphates other than ATP. The ATP gamma phosphate is transferred to the NDP beta phosphate via a ping-pong mechanism, using a phosphorylated active-site intermediate. Shows the highest specificity towards GDP.</text>
</comment>